<evidence type="ECO:0000256" key="1">
    <source>
        <dbReference type="ARBA" id="ARBA00022737"/>
    </source>
</evidence>
<evidence type="ECO:0000313" key="5">
    <source>
        <dbReference type="EMBL" id="EDO41179.1"/>
    </source>
</evidence>
<sequence length="399" mass="44646">MASLHHAIIQRRWRQARLLVEVGADVNRQGDEGRTPLMELCFVDNEDKACSMAKLLLENGGNVGIKDKQGKTALSYACILKKKKLLKWLTRFVDYDLNSTDLDGNTALNYAILAGDETVVMELVRKLKAYGLTVDTINRKGETPLINALKSERTDIADILLEIGKASLQVWDSETGKTASELRKDIIKRRKRRPFSIPSAFLREVGDVRPKRGNKEKKNKVKSANTKRVVLPQVLTPYNRPVTAPDRIDVPSFFQPFPPIWEDLSKLFIIYNQQSSDLYRKGYKSVRYVHVEPIITEDEIVEEDDTASLPENAKGLNELNIKMRGLCRAAGNKKKIMSMLANRGKTDSEESGRLSSLSATGRGSKLAGKLRAKSPAVQAFASLSKDLSKKKTKENTSAE</sequence>
<keyword evidence="6" id="KW-1185">Reference proteome</keyword>
<evidence type="ECO:0000313" key="6">
    <source>
        <dbReference type="Proteomes" id="UP000001593"/>
    </source>
</evidence>
<dbReference type="Pfam" id="PF12796">
    <property type="entry name" value="Ank_2"/>
    <property type="match status" value="1"/>
</dbReference>
<keyword evidence="2 3" id="KW-0040">ANK repeat</keyword>
<dbReference type="PANTHER" id="PTHR24198:SF165">
    <property type="entry name" value="ANKYRIN REPEAT-CONTAINING PROTEIN-RELATED"/>
    <property type="match status" value="1"/>
</dbReference>
<dbReference type="AlphaFoldDB" id="A7S546"/>
<name>A7S546_NEMVE</name>
<dbReference type="SMART" id="SM00248">
    <property type="entry name" value="ANK"/>
    <property type="match status" value="4"/>
</dbReference>
<evidence type="ECO:0000256" key="4">
    <source>
        <dbReference type="SAM" id="MobiDB-lite"/>
    </source>
</evidence>
<gene>
    <name evidence="5" type="ORF">NEMVEDRAFT_v1g206950</name>
</gene>
<organism evidence="5 6">
    <name type="scientific">Nematostella vectensis</name>
    <name type="common">Starlet sea anemone</name>
    <dbReference type="NCBI Taxonomy" id="45351"/>
    <lineage>
        <taxon>Eukaryota</taxon>
        <taxon>Metazoa</taxon>
        <taxon>Cnidaria</taxon>
        <taxon>Anthozoa</taxon>
        <taxon>Hexacorallia</taxon>
        <taxon>Actiniaria</taxon>
        <taxon>Edwardsiidae</taxon>
        <taxon>Nematostella</taxon>
    </lineage>
</organism>
<protein>
    <submittedName>
        <fullName evidence="5">Uncharacterized protein</fullName>
    </submittedName>
</protein>
<dbReference type="InterPro" id="IPR002110">
    <property type="entry name" value="Ankyrin_rpt"/>
</dbReference>
<dbReference type="OrthoDB" id="5406014at2759"/>
<dbReference type="OMA" id="RIANCSI"/>
<accession>A7S546</accession>
<dbReference type="KEGG" id="nve:5512930"/>
<dbReference type="PROSITE" id="PS50088">
    <property type="entry name" value="ANK_REPEAT"/>
    <property type="match status" value="2"/>
</dbReference>
<dbReference type="STRING" id="45351.A7S546"/>
<dbReference type="Pfam" id="PF00023">
    <property type="entry name" value="Ank"/>
    <property type="match status" value="1"/>
</dbReference>
<proteinExistence type="predicted"/>
<dbReference type="InParanoid" id="A7S546"/>
<reference evidence="5 6" key="1">
    <citation type="journal article" date="2007" name="Science">
        <title>Sea anemone genome reveals ancestral eumetazoan gene repertoire and genomic organization.</title>
        <authorList>
            <person name="Putnam N.H."/>
            <person name="Srivastava M."/>
            <person name="Hellsten U."/>
            <person name="Dirks B."/>
            <person name="Chapman J."/>
            <person name="Salamov A."/>
            <person name="Terry A."/>
            <person name="Shapiro H."/>
            <person name="Lindquist E."/>
            <person name="Kapitonov V.V."/>
            <person name="Jurka J."/>
            <person name="Genikhovich G."/>
            <person name="Grigoriev I.V."/>
            <person name="Lucas S.M."/>
            <person name="Steele R.E."/>
            <person name="Finnerty J.R."/>
            <person name="Technau U."/>
            <person name="Martindale M.Q."/>
            <person name="Rokhsar D.S."/>
        </authorList>
    </citation>
    <scope>NUCLEOTIDE SEQUENCE [LARGE SCALE GENOMIC DNA]</scope>
    <source>
        <strain evidence="6">CH2 X CH6</strain>
    </source>
</reference>
<dbReference type="SUPFAM" id="SSF48403">
    <property type="entry name" value="Ankyrin repeat"/>
    <property type="match status" value="1"/>
</dbReference>
<evidence type="ECO:0000256" key="2">
    <source>
        <dbReference type="ARBA" id="ARBA00023043"/>
    </source>
</evidence>
<dbReference type="EMBL" id="DS469581">
    <property type="protein sequence ID" value="EDO41179.1"/>
    <property type="molecule type" value="Genomic_DNA"/>
</dbReference>
<dbReference type="InterPro" id="IPR036770">
    <property type="entry name" value="Ankyrin_rpt-contain_sf"/>
</dbReference>
<dbReference type="HOGENOM" id="CLU_691352_0_0_1"/>
<dbReference type="Gene3D" id="1.25.40.20">
    <property type="entry name" value="Ankyrin repeat-containing domain"/>
    <property type="match status" value="1"/>
</dbReference>
<dbReference type="Proteomes" id="UP000001593">
    <property type="component" value="Unassembled WGS sequence"/>
</dbReference>
<feature type="repeat" description="ANK" evidence="3">
    <location>
        <begin position="32"/>
        <end position="68"/>
    </location>
</feature>
<dbReference type="PANTHER" id="PTHR24198">
    <property type="entry name" value="ANKYRIN REPEAT AND PROTEIN KINASE DOMAIN-CONTAINING PROTEIN"/>
    <property type="match status" value="1"/>
</dbReference>
<dbReference type="eggNOG" id="KOG0504">
    <property type="taxonomic scope" value="Eukaryota"/>
</dbReference>
<keyword evidence="1" id="KW-0677">Repeat</keyword>
<feature type="region of interest" description="Disordered" evidence="4">
    <location>
        <begin position="342"/>
        <end position="375"/>
    </location>
</feature>
<feature type="repeat" description="ANK" evidence="3">
    <location>
        <begin position="103"/>
        <end position="139"/>
    </location>
</feature>
<evidence type="ECO:0000256" key="3">
    <source>
        <dbReference type="PROSITE-ProRule" id="PRU00023"/>
    </source>
</evidence>